<keyword evidence="2" id="KW-1185">Reference proteome</keyword>
<evidence type="ECO:0000313" key="2">
    <source>
        <dbReference type="Proteomes" id="UP000226236"/>
    </source>
</evidence>
<proteinExistence type="predicted"/>
<dbReference type="RefSeq" id="YP_009664234.1">
    <property type="nucleotide sequence ID" value="NC_043027.1"/>
</dbReference>
<sequence length="54" mass="6215">MGDTVSLRGVFSKEANEEAERLIWEKKNMLDQMGRNSRQIGNEAIQAIYSLTRE</sequence>
<protein>
    <submittedName>
        <fullName evidence="1">Uncharacterized protein</fullName>
    </submittedName>
</protein>
<organism evidence="1 2">
    <name type="scientific">Bacillus phage PBS1</name>
    <dbReference type="NCBI Taxonomy" id="2884423"/>
    <lineage>
        <taxon>Viruses</taxon>
        <taxon>Duplodnaviria</taxon>
        <taxon>Heunggongvirae</taxon>
        <taxon>Uroviricota</taxon>
        <taxon>Caudoviricetes</taxon>
        <taxon>Takahashivirus</taxon>
        <taxon>Bacillus phage PBS1</taxon>
    </lineage>
</organism>
<reference evidence="1 2" key="1">
    <citation type="submission" date="2017-06" db="EMBL/GenBank/DDBJ databases">
        <authorList>
            <person name="Russell D.A."/>
            <person name="Jacobs-Sera D."/>
            <person name="Duda R."/>
            <person name="Hatfull G.F."/>
            <person name="Hendrix R.W."/>
        </authorList>
    </citation>
    <scope>NUCLEOTIDE SEQUENCE [LARGE SCALE GENOMIC DNA]</scope>
</reference>
<name>A0A223LCV1_BPPB1</name>
<gene>
    <name evidence="1" type="primary">32</name>
    <name evidence="1" type="ORF">PBI_PBS1_32</name>
</gene>
<dbReference type="Proteomes" id="UP000226236">
    <property type="component" value="Segment"/>
</dbReference>
<evidence type="ECO:0000313" key="1">
    <source>
        <dbReference type="EMBL" id="AST99854.1"/>
    </source>
</evidence>
<dbReference type="EMBL" id="MF360957">
    <property type="protein sequence ID" value="AST99854.1"/>
    <property type="molecule type" value="Genomic_DNA"/>
</dbReference>
<accession>A0A223LCV1</accession>
<dbReference type="GeneID" id="40524265"/>